<dbReference type="EMBL" id="CP001710">
    <property type="protein sequence ID" value="ADL57888.1"/>
    <property type="molecule type" value="Genomic_DNA"/>
</dbReference>
<accession>D9PUJ0</accession>
<evidence type="ECO:0000313" key="2">
    <source>
        <dbReference type="Proteomes" id="UP000000345"/>
    </source>
</evidence>
<proteinExistence type="predicted"/>
<dbReference type="Gene3D" id="3.40.50.150">
    <property type="entry name" value="Vaccinia Virus protein VP39"/>
    <property type="match status" value="1"/>
</dbReference>
<dbReference type="InterPro" id="IPR029063">
    <property type="entry name" value="SAM-dependent_MTases_sf"/>
</dbReference>
<dbReference type="CDD" id="cd02440">
    <property type="entry name" value="AdoMet_MTases"/>
    <property type="match status" value="1"/>
</dbReference>
<reference evidence="1 2" key="2">
    <citation type="journal article" date="2010" name="J. Bacteriol.">
        <title>Complete genome sequence of Methanothermobacter marburgensis, a methanoarchaeon model organism.</title>
        <authorList>
            <person name="Liesegang H."/>
            <person name="Kaster A.K."/>
            <person name="Wiezer A."/>
            <person name="Goenrich M."/>
            <person name="Wollherr A."/>
            <person name="Seedorf H."/>
            <person name="Gottschalk G."/>
            <person name="Thauer R.K."/>
        </authorList>
    </citation>
    <scope>NUCLEOTIDE SEQUENCE [LARGE SCALE GENOMIC DNA]</scope>
    <source>
        <strain evidence="2">ATCC BAA-927 / DSM 2133 / JCM 14651 / NBRC 100331 / OCM 82 / Marburg</strain>
    </source>
</reference>
<evidence type="ECO:0008006" key="3">
    <source>
        <dbReference type="Google" id="ProtNLM"/>
    </source>
</evidence>
<evidence type="ECO:0000313" key="1">
    <source>
        <dbReference type="EMBL" id="ADL57888.1"/>
    </source>
</evidence>
<dbReference type="AlphaFoldDB" id="D9PUJ0"/>
<dbReference type="PaxDb" id="79929-MTBMA_c02800"/>
<sequence>MWRIIFKCMSARCPVCGEVLCAHNKHELWGYYDPCEGCINPGFRKFRPIMEQVTESALEECECGRRHLDSVMAQVSMILIENGVIPKNARLRDAGVPLITPAFPLKSAPFLAEDSLVLLTPAITGKTAEMIITDVPEVKGVIRGDPSVTPGVMDSSMTPHVYDLLEGCDMRCDIIETPAGSMSIYRRQSRLHIEFSGGKNKKIEAAAREILSIRPETVLDATCGPGTLGIFALMAGADRVVFNDIWRDACEMTRLNLQINGFRKERFRIYSEDIRELPEILDEKFELCIVDPFPGVEVKEFLDAAGKLAERILLIQ</sequence>
<dbReference type="OrthoDB" id="134019at2157"/>
<organism evidence="1 2">
    <name type="scientific">Methanothermobacter marburgensis (strain ATCC BAA-927 / DSM 2133 / JCM 14651 / NBRC 100331 / OCM 82 / Marburg)</name>
    <name type="common">Methanobacterium thermoautotrophicum</name>
    <dbReference type="NCBI Taxonomy" id="79929"/>
    <lineage>
        <taxon>Archaea</taxon>
        <taxon>Methanobacteriati</taxon>
        <taxon>Methanobacteriota</taxon>
        <taxon>Methanomada group</taxon>
        <taxon>Methanobacteria</taxon>
        <taxon>Methanobacteriales</taxon>
        <taxon>Methanobacteriaceae</taxon>
        <taxon>Methanothermobacter</taxon>
    </lineage>
</organism>
<protein>
    <recommendedName>
        <fullName evidence="3">Methyltransferase</fullName>
    </recommendedName>
</protein>
<reference key="1">
    <citation type="submission" date="2009-08" db="EMBL/GenBank/DDBJ databases">
        <title>The genome sequence of Methanothermobacter marburgensis.</title>
        <authorList>
            <person name="Kaster A."/>
            <person name="Seedorf H."/>
            <person name="Goenrich M."/>
            <person name="Wiezer A."/>
            <person name="Liesegang H."/>
            <person name="Thauer R."/>
            <person name="Gottschalk G."/>
        </authorList>
    </citation>
    <scope>NUCLEOTIDE SEQUENCE</scope>
    <source>
        <strain>Marburg</strain>
    </source>
</reference>
<dbReference type="Proteomes" id="UP000000345">
    <property type="component" value="Chromosome"/>
</dbReference>
<dbReference type="Pfam" id="PF06325">
    <property type="entry name" value="PrmA"/>
    <property type="match status" value="1"/>
</dbReference>
<name>D9PUJ0_METTM</name>
<dbReference type="PATRIC" id="fig|79929.8.peg.274"/>
<dbReference type="STRING" id="79929.MTBMA_c02800"/>
<keyword evidence="2" id="KW-1185">Reference proteome</keyword>
<gene>
    <name evidence="1" type="ordered locus">MTBMA_c02800</name>
</gene>
<dbReference type="HOGENOM" id="CLU_069059_0_0_2"/>
<dbReference type="SUPFAM" id="SSF53335">
    <property type="entry name" value="S-adenosyl-L-methionine-dependent methyltransferases"/>
    <property type="match status" value="1"/>
</dbReference>
<dbReference type="KEGG" id="mmg:MTBMA_c02800"/>